<organism evidence="1 2">
    <name type="scientific">Rathayibacter rathayi</name>
    <name type="common">Corynebacterium rathayi</name>
    <dbReference type="NCBI Taxonomy" id="33887"/>
    <lineage>
        <taxon>Bacteria</taxon>
        <taxon>Bacillati</taxon>
        <taxon>Actinomycetota</taxon>
        <taxon>Actinomycetes</taxon>
        <taxon>Micrococcales</taxon>
        <taxon>Microbacteriaceae</taxon>
        <taxon>Rathayibacter</taxon>
    </lineage>
</organism>
<reference evidence="1 2" key="1">
    <citation type="submission" date="2018-02" db="EMBL/GenBank/DDBJ databases">
        <title>Bacteriophage NCPPB3778 and a type I-E CRISPR drive the evolution of the US Biological Select Agent, Rathayibacter toxicus.</title>
        <authorList>
            <person name="Davis E.W.II."/>
            <person name="Tabima J.F."/>
            <person name="Weisberg A.J."/>
            <person name="Lopes L.D."/>
            <person name="Wiseman M.S."/>
            <person name="Wiseman M.S."/>
            <person name="Pupko T."/>
            <person name="Belcher M.S."/>
            <person name="Sechler A.J."/>
            <person name="Tancos M.A."/>
            <person name="Schroeder B.K."/>
            <person name="Murray T.D."/>
            <person name="Luster D.G."/>
            <person name="Schneider W.L."/>
            <person name="Rogers E."/>
            <person name="Andreote F.D."/>
            <person name="Grunwald N.J."/>
            <person name="Putnam M.L."/>
            <person name="Chang J.H."/>
        </authorList>
    </citation>
    <scope>NUCLEOTIDE SEQUENCE [LARGE SCALE GENOMIC DNA]</scope>
    <source>
        <strain evidence="1 2">AY1I9</strain>
    </source>
</reference>
<dbReference type="EMBL" id="PSUL01000033">
    <property type="protein sequence ID" value="PPF11488.1"/>
    <property type="molecule type" value="Genomic_DNA"/>
</dbReference>
<gene>
    <name evidence="1" type="ORF">C5C04_12160</name>
</gene>
<proteinExistence type="predicted"/>
<name>A0ABD6W6E1_RATRA</name>
<dbReference type="Proteomes" id="UP000237881">
    <property type="component" value="Unassembled WGS sequence"/>
</dbReference>
<accession>A0ABD6W6E1</accession>
<evidence type="ECO:0000313" key="1">
    <source>
        <dbReference type="EMBL" id="PPF11488.1"/>
    </source>
</evidence>
<comment type="caution">
    <text evidence="1">The sequence shown here is derived from an EMBL/GenBank/DDBJ whole genome shotgun (WGS) entry which is preliminary data.</text>
</comment>
<protein>
    <submittedName>
        <fullName evidence="1">Uncharacterized protein</fullName>
    </submittedName>
</protein>
<sequence length="72" mass="7131">MAEAGGGGDWGGDLNVSGVTVVSEIFAGLSALVASYGAAAGKDTVEFDQLGVSIEVQDVQDVQDAQGGEVSQ</sequence>
<evidence type="ECO:0000313" key="2">
    <source>
        <dbReference type="Proteomes" id="UP000237881"/>
    </source>
</evidence>
<dbReference type="AlphaFoldDB" id="A0ABD6W6E1"/>